<dbReference type="OMA" id="TIAEYDC"/>
<gene>
    <name evidence="8" type="ORF">AK88_02667</name>
</gene>
<sequence length="244" mass="28390">MKAGKSGHRVYVGNIPGSMNKQQIINEFEQFGRIKEIEIKYNRNNNGTNYAFIEYEDYQSAEKTVETKNGQNINGYILKVEYSVDKKKREGDFIIGTGRQGMSQGFIMNLRLPKNRSHYRVVVKNFPKKKIQMGYVTTFLMKAGKVIYTQLNGEVTIAEYDCKEGMLRAVNTLDRTLYNPSRKLYVRVIKDLPCDDLDMGWRKKWYPREQQINMNKNGQEAGLPYLYQTALYDKEGVPVLMFKV</sequence>
<dbReference type="RefSeq" id="XP_012335715.1">
    <property type="nucleotide sequence ID" value="XM_012480292.1"/>
</dbReference>
<dbReference type="VEuPathDB" id="PlasmoDB:AK88_02667"/>
<dbReference type="SUPFAM" id="SSF54928">
    <property type="entry name" value="RNA-binding domain, RBD"/>
    <property type="match status" value="1"/>
</dbReference>
<comment type="subcellular location">
    <subcellularLocation>
        <location evidence="1">Nucleus</location>
    </subcellularLocation>
</comment>
<keyword evidence="3" id="KW-0677">Repeat</keyword>
<dbReference type="CDD" id="cd00590">
    <property type="entry name" value="RRM_SF"/>
    <property type="match status" value="1"/>
</dbReference>
<dbReference type="InterPro" id="IPR035979">
    <property type="entry name" value="RBD_domain_sf"/>
</dbReference>
<dbReference type="PANTHER" id="PTHR23003">
    <property type="entry name" value="RNA RECOGNITION MOTIF RRM DOMAIN CONTAINING PROTEIN"/>
    <property type="match status" value="1"/>
</dbReference>
<keyword evidence="5" id="KW-0539">Nucleus</keyword>
<protein>
    <recommendedName>
        <fullName evidence="7">RRM domain-containing protein</fullName>
    </recommendedName>
</protein>
<dbReference type="EMBL" id="KQ001671">
    <property type="protein sequence ID" value="KJP87639.1"/>
    <property type="molecule type" value="Genomic_DNA"/>
</dbReference>
<dbReference type="GO" id="GO:0005634">
    <property type="term" value="C:nucleus"/>
    <property type="evidence" value="ECO:0007669"/>
    <property type="project" value="UniProtKB-SubCell"/>
</dbReference>
<evidence type="ECO:0000313" key="8">
    <source>
        <dbReference type="EMBL" id="KJP87639.1"/>
    </source>
</evidence>
<dbReference type="Proteomes" id="UP000054561">
    <property type="component" value="Unassembled WGS sequence"/>
</dbReference>
<organism evidence="8 9">
    <name type="scientific">Plasmodium fragile</name>
    <dbReference type="NCBI Taxonomy" id="5857"/>
    <lineage>
        <taxon>Eukaryota</taxon>
        <taxon>Sar</taxon>
        <taxon>Alveolata</taxon>
        <taxon>Apicomplexa</taxon>
        <taxon>Aconoidasida</taxon>
        <taxon>Haemosporida</taxon>
        <taxon>Plasmodiidae</taxon>
        <taxon>Plasmodium</taxon>
        <taxon>Plasmodium (Plasmodium)</taxon>
    </lineage>
</organism>
<dbReference type="PROSITE" id="PS50102">
    <property type="entry name" value="RRM"/>
    <property type="match status" value="1"/>
</dbReference>
<evidence type="ECO:0000259" key="7">
    <source>
        <dbReference type="PROSITE" id="PS50102"/>
    </source>
</evidence>
<dbReference type="InterPro" id="IPR050374">
    <property type="entry name" value="RRT5_SRSF_SR"/>
</dbReference>
<dbReference type="Gene3D" id="3.30.70.330">
    <property type="match status" value="1"/>
</dbReference>
<evidence type="ECO:0000256" key="1">
    <source>
        <dbReference type="ARBA" id="ARBA00004123"/>
    </source>
</evidence>
<evidence type="ECO:0000313" key="9">
    <source>
        <dbReference type="Proteomes" id="UP000054561"/>
    </source>
</evidence>
<evidence type="ECO:0000256" key="3">
    <source>
        <dbReference type="ARBA" id="ARBA00022737"/>
    </source>
</evidence>
<evidence type="ECO:0000256" key="4">
    <source>
        <dbReference type="ARBA" id="ARBA00022884"/>
    </source>
</evidence>
<keyword evidence="9" id="KW-1185">Reference proteome</keyword>
<dbReference type="InterPro" id="IPR000504">
    <property type="entry name" value="RRM_dom"/>
</dbReference>
<dbReference type="GeneID" id="24267981"/>
<keyword evidence="4 6" id="KW-0694">RNA-binding</keyword>
<keyword evidence="2" id="KW-0507">mRNA processing</keyword>
<proteinExistence type="predicted"/>
<name>A0A0D9QKU6_PLAFR</name>
<accession>A0A0D9QKU6</accession>
<dbReference type="SMART" id="SM00360">
    <property type="entry name" value="RRM"/>
    <property type="match status" value="1"/>
</dbReference>
<dbReference type="InterPro" id="IPR012677">
    <property type="entry name" value="Nucleotide-bd_a/b_plait_sf"/>
</dbReference>
<evidence type="ECO:0000256" key="5">
    <source>
        <dbReference type="ARBA" id="ARBA00023242"/>
    </source>
</evidence>
<evidence type="ECO:0000256" key="2">
    <source>
        <dbReference type="ARBA" id="ARBA00022664"/>
    </source>
</evidence>
<reference evidence="8 9" key="1">
    <citation type="submission" date="2014-03" db="EMBL/GenBank/DDBJ databases">
        <title>The Genome Sequence of Plasmodium fragile nilgiri.</title>
        <authorList>
            <consortium name="The Broad Institute Genomics Platform"/>
            <consortium name="The Broad Institute Genome Sequencing Center for Infectious Disease"/>
            <person name="Neafsey D."/>
            <person name="Duraisingh M."/>
            <person name="Young S.K."/>
            <person name="Zeng Q."/>
            <person name="Gargeya S."/>
            <person name="Abouelleil A."/>
            <person name="Alvarado L."/>
            <person name="Chapman S.B."/>
            <person name="Gainer-Dewar J."/>
            <person name="Goldberg J."/>
            <person name="Griggs A."/>
            <person name="Gujja S."/>
            <person name="Hansen M."/>
            <person name="Howarth C."/>
            <person name="Imamovic A."/>
            <person name="Larimer J."/>
            <person name="Pearson M."/>
            <person name="Poon T.W."/>
            <person name="Priest M."/>
            <person name="Roberts A."/>
            <person name="Saif S."/>
            <person name="Shea T."/>
            <person name="Sykes S."/>
            <person name="Wortman J."/>
            <person name="Nusbaum C."/>
            <person name="Birren B."/>
        </authorList>
    </citation>
    <scope>NUCLEOTIDE SEQUENCE [LARGE SCALE GENOMIC DNA]</scope>
    <source>
        <strain evidence="9">nilgiri</strain>
    </source>
</reference>
<evidence type="ECO:0000256" key="6">
    <source>
        <dbReference type="PROSITE-ProRule" id="PRU00176"/>
    </source>
</evidence>
<dbReference type="GO" id="GO:0006397">
    <property type="term" value="P:mRNA processing"/>
    <property type="evidence" value="ECO:0007669"/>
    <property type="project" value="UniProtKB-KW"/>
</dbReference>
<dbReference type="AlphaFoldDB" id="A0A0D9QKU6"/>
<dbReference type="Pfam" id="PF00076">
    <property type="entry name" value="RRM_1"/>
    <property type="match status" value="1"/>
</dbReference>
<dbReference type="GO" id="GO:0003729">
    <property type="term" value="F:mRNA binding"/>
    <property type="evidence" value="ECO:0007669"/>
    <property type="project" value="TreeGrafter"/>
</dbReference>
<dbReference type="GO" id="GO:0005737">
    <property type="term" value="C:cytoplasm"/>
    <property type="evidence" value="ECO:0007669"/>
    <property type="project" value="TreeGrafter"/>
</dbReference>
<dbReference type="PANTHER" id="PTHR23003:SF62">
    <property type="entry name" value="SERINE_ARGININE (SR)-TYPE SHUTTLING MRNA BINDING PROTEIN NPL3"/>
    <property type="match status" value="1"/>
</dbReference>
<dbReference type="OrthoDB" id="1099063at2759"/>
<feature type="domain" description="RRM" evidence="7">
    <location>
        <begin position="8"/>
        <end position="85"/>
    </location>
</feature>